<proteinExistence type="predicted"/>
<accession>A0ACC0Y5Q7</accession>
<sequence>MMQNPSSFSQETQYPQNPPFIFPQPTPNIFHAPPSSLIQHPTSIQPIQSFPSYPDSMAAMQIPENFSMIFPGLKFCPSDDELIGYYLHNKIFGGLPLSCCSIVKDCDLYSTREPWEIWDFYKGQFKDDEDLYFFTALKKMKSSKSKRKRFLRKIGSGSWMGEDAGQEIRTNIGIGLKKRYRYENKRSEHDGEWIMHEYSLLDHDAYVLCRIRKNDRPAKKRGLAKKRKSSEEVEHIDENFSSNKCFRFQNYQETVECEATSLVNDHQNIHDFTEDIAADSSHVEAIFLGVTNDKQQSLSSDYFSSYPNQMTETGTTLMVYHPSQSQYHLGENGFNWISATELGVHMTLNFIISNWSELGNKSMAGQQQDCLYTTAKVTADTFASRMTVFTGVLVLTLTLLPELPCLEIGIERLFMVVLTDGGVKVYGVRLKQVLFDLKIEAFSTECEILKVDLDEFSYIVMIKNIKTCVTYEHESDDSEDDVDSANGEGGNGEGGNQGYKNGGVLSDY</sequence>
<evidence type="ECO:0000313" key="2">
    <source>
        <dbReference type="Proteomes" id="UP001163603"/>
    </source>
</evidence>
<name>A0ACC0Y5Q7_9ROSI</name>
<keyword evidence="2" id="KW-1185">Reference proteome</keyword>
<protein>
    <submittedName>
        <fullName evidence="1">Uncharacterized protein</fullName>
    </submittedName>
</protein>
<comment type="caution">
    <text evidence="1">The sequence shown here is derived from an EMBL/GenBank/DDBJ whole genome shotgun (WGS) entry which is preliminary data.</text>
</comment>
<organism evidence="1 2">
    <name type="scientific">Pistacia integerrima</name>
    <dbReference type="NCBI Taxonomy" id="434235"/>
    <lineage>
        <taxon>Eukaryota</taxon>
        <taxon>Viridiplantae</taxon>
        <taxon>Streptophyta</taxon>
        <taxon>Embryophyta</taxon>
        <taxon>Tracheophyta</taxon>
        <taxon>Spermatophyta</taxon>
        <taxon>Magnoliopsida</taxon>
        <taxon>eudicotyledons</taxon>
        <taxon>Gunneridae</taxon>
        <taxon>Pentapetalae</taxon>
        <taxon>rosids</taxon>
        <taxon>malvids</taxon>
        <taxon>Sapindales</taxon>
        <taxon>Anacardiaceae</taxon>
        <taxon>Pistacia</taxon>
    </lineage>
</organism>
<dbReference type="Proteomes" id="UP001163603">
    <property type="component" value="Chromosome 8"/>
</dbReference>
<dbReference type="EMBL" id="CM047743">
    <property type="protein sequence ID" value="KAJ0030434.1"/>
    <property type="molecule type" value="Genomic_DNA"/>
</dbReference>
<evidence type="ECO:0000313" key="1">
    <source>
        <dbReference type="EMBL" id="KAJ0030434.1"/>
    </source>
</evidence>
<gene>
    <name evidence="1" type="ORF">Pint_13836</name>
</gene>
<reference evidence="2" key="1">
    <citation type="journal article" date="2023" name="G3 (Bethesda)">
        <title>Genome assembly and association tests identify interacting loci associated with vigor, precocity, and sex in interspecific pistachio rootstocks.</title>
        <authorList>
            <person name="Palmer W."/>
            <person name="Jacygrad E."/>
            <person name="Sagayaradj S."/>
            <person name="Cavanaugh K."/>
            <person name="Han R."/>
            <person name="Bertier L."/>
            <person name="Beede B."/>
            <person name="Kafkas S."/>
            <person name="Golino D."/>
            <person name="Preece J."/>
            <person name="Michelmore R."/>
        </authorList>
    </citation>
    <scope>NUCLEOTIDE SEQUENCE [LARGE SCALE GENOMIC DNA]</scope>
</reference>